<evidence type="ECO:0000313" key="1">
    <source>
        <dbReference type="EMBL" id="DAF51910.1"/>
    </source>
</evidence>
<dbReference type="Gene3D" id="3.30.2220.30">
    <property type="match status" value="1"/>
</dbReference>
<organism evidence="1">
    <name type="scientific">Siphoviridae sp. ctOb14</name>
    <dbReference type="NCBI Taxonomy" id="2827862"/>
    <lineage>
        <taxon>Viruses</taxon>
        <taxon>Duplodnaviria</taxon>
        <taxon>Heunggongvirae</taxon>
        <taxon>Uroviricota</taxon>
        <taxon>Caudoviricetes</taxon>
    </lineage>
</organism>
<name>A0A8S5SLR6_9CAUD</name>
<dbReference type="InterPro" id="IPR014986">
    <property type="entry name" value="XkdN-like"/>
</dbReference>
<dbReference type="Pfam" id="PF08890">
    <property type="entry name" value="Phage_TAC_5"/>
    <property type="match status" value="1"/>
</dbReference>
<sequence>MSLTDTLLQLDANKVAEKPTKEIEIKRLSRLAGKKVMFKCQALDGQTYGDIQRMSIDISKKGNLQDLKIFEMQLMTCIEGTIDPNLKDQKLLDHYNASTPKELVRKMLLPGEISDLYNIINELSGYESDEDEEEVKNS</sequence>
<dbReference type="InterPro" id="IPR038559">
    <property type="entry name" value="XkdN-like_sf"/>
</dbReference>
<protein>
    <submittedName>
        <fullName evidence="1">Tail assembly chaperone protein</fullName>
    </submittedName>
</protein>
<reference evidence="1" key="1">
    <citation type="journal article" date="2021" name="Proc. Natl. Acad. Sci. U.S.A.">
        <title>A Catalog of Tens of Thousands of Viruses from Human Metagenomes Reveals Hidden Associations with Chronic Diseases.</title>
        <authorList>
            <person name="Tisza M.J."/>
            <person name="Buck C.B."/>
        </authorList>
    </citation>
    <scope>NUCLEOTIDE SEQUENCE</scope>
    <source>
        <strain evidence="1">CtOb14</strain>
    </source>
</reference>
<proteinExistence type="predicted"/>
<dbReference type="EMBL" id="BK032625">
    <property type="protein sequence ID" value="DAF51910.1"/>
    <property type="molecule type" value="Genomic_DNA"/>
</dbReference>
<accession>A0A8S5SLR6</accession>